<dbReference type="Proteomes" id="UP001175353">
    <property type="component" value="Unassembled WGS sequence"/>
</dbReference>
<protein>
    <recommendedName>
        <fullName evidence="4">Ketoreductase domain-containing protein</fullName>
    </recommendedName>
</protein>
<dbReference type="SUPFAM" id="SSF51735">
    <property type="entry name" value="NAD(P)-binding Rossmann-fold domains"/>
    <property type="match status" value="1"/>
</dbReference>
<feature type="domain" description="Ketoreductase" evidence="4">
    <location>
        <begin position="30"/>
        <end position="220"/>
    </location>
</feature>
<dbReference type="SMART" id="SM00822">
    <property type="entry name" value="PKS_KR"/>
    <property type="match status" value="1"/>
</dbReference>
<dbReference type="Gene3D" id="3.40.50.720">
    <property type="entry name" value="NAD(P)-binding Rossmann-like Domain"/>
    <property type="match status" value="1"/>
</dbReference>
<comment type="caution">
    <text evidence="5">The sequence shown here is derived from an EMBL/GenBank/DDBJ whole genome shotgun (WGS) entry which is preliminary data.</text>
</comment>
<dbReference type="CDD" id="cd05233">
    <property type="entry name" value="SDR_c"/>
    <property type="match status" value="1"/>
</dbReference>
<dbReference type="AlphaFoldDB" id="A0AAN6L017"/>
<dbReference type="PANTHER" id="PTHR43669:SF3">
    <property type="entry name" value="ALCOHOL DEHYDROGENASE, PUTATIVE (AFU_ORTHOLOGUE AFUA_3G03445)-RELATED"/>
    <property type="match status" value="1"/>
</dbReference>
<sequence>MAFALLKPSRHDVYAFIDPKQNLKGAVTGKTVLVTGAGTGIGKGIAESFAMAGASSIILAARRVDKLEATKASIAELAPQCHVVVADGTNVANRESVEKLFANLSEVPDVVVSNAATSSSAIVAESDPDRWWNDYDVNVRGPYLIARSYMRAAKAAGKKGGRLINVSSNSAWRYYPGLSSYSASKAALNTLTEHLDNEGLDDDNGFRSVAMHPGGVLTDMSDLAEIPENIRRLLIDTPALPGGTAVYLSTKRADFLMGRFVSSTWDMEELEGVKERVLKEDLLRSRVIVPPEGKKKILVGDWSASDTPRTPQKSKRRHCGYDTDRSGHLCNT</sequence>
<evidence type="ECO:0000259" key="4">
    <source>
        <dbReference type="SMART" id="SM00822"/>
    </source>
</evidence>
<dbReference type="PRINTS" id="PR00081">
    <property type="entry name" value="GDHRDH"/>
</dbReference>
<dbReference type="Pfam" id="PF00106">
    <property type="entry name" value="adh_short"/>
    <property type="match status" value="1"/>
</dbReference>
<dbReference type="InterPro" id="IPR057326">
    <property type="entry name" value="KR_dom"/>
</dbReference>
<feature type="region of interest" description="Disordered" evidence="3">
    <location>
        <begin position="299"/>
        <end position="332"/>
    </location>
</feature>
<dbReference type="GO" id="GO:0016491">
    <property type="term" value="F:oxidoreductase activity"/>
    <property type="evidence" value="ECO:0007669"/>
    <property type="project" value="UniProtKB-KW"/>
</dbReference>
<dbReference type="EMBL" id="JAUJLE010000011">
    <property type="protein sequence ID" value="KAK1010658.1"/>
    <property type="molecule type" value="Genomic_DNA"/>
</dbReference>
<evidence type="ECO:0000256" key="2">
    <source>
        <dbReference type="ARBA" id="ARBA00023002"/>
    </source>
</evidence>
<organism evidence="5 6">
    <name type="scientific">Friedmanniomyces endolithicus</name>
    <dbReference type="NCBI Taxonomy" id="329885"/>
    <lineage>
        <taxon>Eukaryota</taxon>
        <taxon>Fungi</taxon>
        <taxon>Dikarya</taxon>
        <taxon>Ascomycota</taxon>
        <taxon>Pezizomycotina</taxon>
        <taxon>Dothideomycetes</taxon>
        <taxon>Dothideomycetidae</taxon>
        <taxon>Mycosphaerellales</taxon>
        <taxon>Teratosphaeriaceae</taxon>
        <taxon>Friedmanniomyces</taxon>
    </lineage>
</organism>
<evidence type="ECO:0000313" key="5">
    <source>
        <dbReference type="EMBL" id="KAK1010658.1"/>
    </source>
</evidence>
<evidence type="ECO:0000256" key="3">
    <source>
        <dbReference type="SAM" id="MobiDB-lite"/>
    </source>
</evidence>
<comment type="similarity">
    <text evidence="1">Belongs to the short-chain dehydrogenases/reductases (SDR) family.</text>
</comment>
<dbReference type="InterPro" id="IPR002347">
    <property type="entry name" value="SDR_fam"/>
</dbReference>
<dbReference type="InterPro" id="IPR036291">
    <property type="entry name" value="NAD(P)-bd_dom_sf"/>
</dbReference>
<keyword evidence="2" id="KW-0560">Oxidoreductase</keyword>
<keyword evidence="6" id="KW-1185">Reference proteome</keyword>
<evidence type="ECO:0000256" key="1">
    <source>
        <dbReference type="ARBA" id="ARBA00006484"/>
    </source>
</evidence>
<dbReference type="PANTHER" id="PTHR43669">
    <property type="entry name" value="5-KETO-D-GLUCONATE 5-REDUCTASE"/>
    <property type="match status" value="1"/>
</dbReference>
<gene>
    <name evidence="5" type="ORF">LTR91_002493</name>
</gene>
<feature type="compositionally biased region" description="Basic and acidic residues" evidence="3">
    <location>
        <begin position="319"/>
        <end position="332"/>
    </location>
</feature>
<accession>A0AAN6L017</accession>
<proteinExistence type="inferred from homology"/>
<evidence type="ECO:0000313" key="6">
    <source>
        <dbReference type="Proteomes" id="UP001175353"/>
    </source>
</evidence>
<reference evidence="5" key="1">
    <citation type="submission" date="2023-06" db="EMBL/GenBank/DDBJ databases">
        <title>Black Yeasts Isolated from many extreme environments.</title>
        <authorList>
            <person name="Coleine C."/>
            <person name="Stajich J.E."/>
            <person name="Selbmann L."/>
        </authorList>
    </citation>
    <scope>NUCLEOTIDE SEQUENCE</scope>
    <source>
        <strain evidence="5">CCFEE 5200</strain>
    </source>
</reference>
<name>A0AAN6L017_9PEZI</name>